<evidence type="ECO:0008006" key="9">
    <source>
        <dbReference type="Google" id="ProtNLM"/>
    </source>
</evidence>
<protein>
    <recommendedName>
        <fullName evidence="9">Gustatory receptor</fullName>
    </recommendedName>
</protein>
<keyword evidence="5 6" id="KW-0472">Membrane</keyword>
<name>A0A226EYL1_FOLCA</name>
<evidence type="ECO:0000313" key="8">
    <source>
        <dbReference type="Proteomes" id="UP000198287"/>
    </source>
</evidence>
<feature type="transmembrane region" description="Helical" evidence="6">
    <location>
        <begin position="391"/>
        <end position="411"/>
    </location>
</feature>
<evidence type="ECO:0000256" key="3">
    <source>
        <dbReference type="ARBA" id="ARBA00022692"/>
    </source>
</evidence>
<evidence type="ECO:0000256" key="1">
    <source>
        <dbReference type="ARBA" id="ARBA00004651"/>
    </source>
</evidence>
<sequence length="415" mass="47603">MNLLTKFRREVTLRSQIFKSDAILTGGYIPLRILQFAGFFPFSITPQFCQSDRFHLTYHRPLYKSPSSLWLLVVILIPLVPMVISLFYVSHHYDIAVQEFSHGGVNTFLIVTISWEICSILCPAVARLHLLKNQKHFIRFWVGFRRLIDTLQISDDLHVANYLKNQERKFILHFLVQLCIAILDNATYLRYALCFEGALDGSSVLATVQELTFSFNGILTCFALHGLIYFVSSYELCLDQMIKSVGEKGKVGVRNILKFYAILDDHVAEFVQLFSIGLNFYVVYSLGNLLYVMYFLEITIHIEQYFLSFVNIGKLVVFTAYFYWLASCSSAVEEKSGRFCKMVRYAWSSNGWGGSGKVRRKNNQLDDNVVMCLGLEPIVIKNSVLDFNVRLLVSMIAVIATYLVIIFQFQAEDTA</sequence>
<feature type="transmembrane region" description="Helical" evidence="6">
    <location>
        <begin position="170"/>
        <end position="191"/>
    </location>
</feature>
<dbReference type="EMBL" id="LNIX01000001">
    <property type="protein sequence ID" value="OXA62692.1"/>
    <property type="molecule type" value="Genomic_DNA"/>
</dbReference>
<keyword evidence="8" id="KW-1185">Reference proteome</keyword>
<evidence type="ECO:0000256" key="2">
    <source>
        <dbReference type="ARBA" id="ARBA00022475"/>
    </source>
</evidence>
<dbReference type="AlphaFoldDB" id="A0A226EYL1"/>
<comment type="caution">
    <text evidence="7">The sequence shown here is derived from an EMBL/GenBank/DDBJ whole genome shotgun (WGS) entry which is preliminary data.</text>
</comment>
<dbReference type="InterPro" id="IPR013604">
    <property type="entry name" value="7TM_chemorcpt"/>
</dbReference>
<feature type="transmembrane region" description="Helical" evidence="6">
    <location>
        <begin position="273"/>
        <end position="294"/>
    </location>
</feature>
<keyword evidence="4 6" id="KW-1133">Transmembrane helix</keyword>
<evidence type="ECO:0000313" key="7">
    <source>
        <dbReference type="EMBL" id="OXA62692.1"/>
    </source>
</evidence>
<dbReference type="OrthoDB" id="6604268at2759"/>
<organism evidence="7 8">
    <name type="scientific">Folsomia candida</name>
    <name type="common">Springtail</name>
    <dbReference type="NCBI Taxonomy" id="158441"/>
    <lineage>
        <taxon>Eukaryota</taxon>
        <taxon>Metazoa</taxon>
        <taxon>Ecdysozoa</taxon>
        <taxon>Arthropoda</taxon>
        <taxon>Hexapoda</taxon>
        <taxon>Collembola</taxon>
        <taxon>Entomobryomorpha</taxon>
        <taxon>Isotomoidea</taxon>
        <taxon>Isotomidae</taxon>
        <taxon>Proisotominae</taxon>
        <taxon>Folsomia</taxon>
    </lineage>
</organism>
<keyword evidence="3 6" id="KW-0812">Transmembrane</keyword>
<dbReference type="Proteomes" id="UP000198287">
    <property type="component" value="Unassembled WGS sequence"/>
</dbReference>
<comment type="subcellular location">
    <subcellularLocation>
        <location evidence="1">Cell membrane</location>
        <topology evidence="1">Multi-pass membrane protein</topology>
    </subcellularLocation>
</comment>
<evidence type="ECO:0000256" key="6">
    <source>
        <dbReference type="SAM" id="Phobius"/>
    </source>
</evidence>
<evidence type="ECO:0000256" key="5">
    <source>
        <dbReference type="ARBA" id="ARBA00023136"/>
    </source>
</evidence>
<keyword evidence="2" id="KW-1003">Cell membrane</keyword>
<dbReference type="GO" id="GO:0005886">
    <property type="term" value="C:plasma membrane"/>
    <property type="evidence" value="ECO:0007669"/>
    <property type="project" value="UniProtKB-SubCell"/>
</dbReference>
<evidence type="ECO:0000256" key="4">
    <source>
        <dbReference type="ARBA" id="ARBA00022989"/>
    </source>
</evidence>
<reference evidence="7 8" key="1">
    <citation type="submission" date="2015-12" db="EMBL/GenBank/DDBJ databases">
        <title>The genome of Folsomia candida.</title>
        <authorList>
            <person name="Faddeeva A."/>
            <person name="Derks M.F."/>
            <person name="Anvar Y."/>
            <person name="Smit S."/>
            <person name="Van Straalen N."/>
            <person name="Roelofs D."/>
        </authorList>
    </citation>
    <scope>NUCLEOTIDE SEQUENCE [LARGE SCALE GENOMIC DNA]</scope>
    <source>
        <strain evidence="7 8">VU population</strain>
        <tissue evidence="7">Whole body</tissue>
    </source>
</reference>
<gene>
    <name evidence="7" type="ORF">Fcan01_00741</name>
</gene>
<accession>A0A226EYL1</accession>
<dbReference type="GO" id="GO:0050909">
    <property type="term" value="P:sensory perception of taste"/>
    <property type="evidence" value="ECO:0007669"/>
    <property type="project" value="InterPro"/>
</dbReference>
<feature type="transmembrane region" description="Helical" evidence="6">
    <location>
        <begin position="69"/>
        <end position="88"/>
    </location>
</feature>
<feature type="transmembrane region" description="Helical" evidence="6">
    <location>
        <begin position="108"/>
        <end position="130"/>
    </location>
</feature>
<dbReference type="Pfam" id="PF08395">
    <property type="entry name" value="7tm_7"/>
    <property type="match status" value="1"/>
</dbReference>
<feature type="transmembrane region" description="Helical" evidence="6">
    <location>
        <begin position="211"/>
        <end position="231"/>
    </location>
</feature>
<proteinExistence type="predicted"/>
<feature type="transmembrane region" description="Helical" evidence="6">
    <location>
        <begin position="306"/>
        <end position="326"/>
    </location>
</feature>